<comment type="similarity">
    <text evidence="2">Belongs to the DODA-type extradiol aromatic ring-opening dioxygenase family.</text>
</comment>
<dbReference type="PANTHER" id="PTHR30096:SF0">
    <property type="entry name" value="4,5-DOPA DIOXYGENASE EXTRADIOL-LIKE PROTEIN"/>
    <property type="match status" value="1"/>
</dbReference>
<accession>A0A246JZ40</accession>
<feature type="domain" description="Extradiol ring-cleavage dioxygenase class III enzyme subunit B" evidence="6">
    <location>
        <begin position="13"/>
        <end position="242"/>
    </location>
</feature>
<sequence length="263" mass="28571">MQPTFFINHGGGPCFFLEPGPMRDTWRDLETYLRGFRATLPEQPRAILAISGHWEEKVPTVNAGAHPSLLFDYDGFPEHTYRLTWPAPGAPAIAARVSELLSDAGIANGAEHARGWDHGIFVPLKVMLPEADIPLIQLSLQHGLDPAAHLAIGRALKPLRDEGVLILGSGQTYHNMRGFFGGGANDEKAEAFDAWLRSVMIDGATRDEALIRWEDAPHARVAQPHEDHLLPLMVAAGAASGEPGVVHFHGHALGKPISGFRFG</sequence>
<evidence type="ECO:0000313" key="7">
    <source>
        <dbReference type="EMBL" id="OWQ98464.1"/>
    </source>
</evidence>
<evidence type="ECO:0000259" key="6">
    <source>
        <dbReference type="Pfam" id="PF02900"/>
    </source>
</evidence>
<dbReference type="PANTHER" id="PTHR30096">
    <property type="entry name" value="4,5-DOPA DIOXYGENASE EXTRADIOL-LIKE PROTEIN"/>
    <property type="match status" value="1"/>
</dbReference>
<reference evidence="7 8" key="1">
    <citation type="journal article" date="2002" name="Int. J. Syst. Evol. Microbiol.">
        <title>Sphingopyxis witflariensis sp. nov., isolated from activated sludge.</title>
        <authorList>
            <person name="Kampfer P."/>
            <person name="Witzenberger R."/>
            <person name="Denner E.B."/>
            <person name="Busse H.J."/>
            <person name="Neef A."/>
        </authorList>
    </citation>
    <scope>NUCLEOTIDE SEQUENCE [LARGE SCALE GENOMIC DNA]</scope>
    <source>
        <strain evidence="7 8">DSM 14551</strain>
    </source>
</reference>
<keyword evidence="5" id="KW-0560">Oxidoreductase</keyword>
<dbReference type="RefSeq" id="WP_088472236.1">
    <property type="nucleotide sequence ID" value="NZ_NISJ01000003.1"/>
</dbReference>
<evidence type="ECO:0000256" key="4">
    <source>
        <dbReference type="ARBA" id="ARBA00022833"/>
    </source>
</evidence>
<keyword evidence="4" id="KW-0862">Zinc</keyword>
<dbReference type="OrthoDB" id="9790889at2"/>
<dbReference type="InterPro" id="IPR014436">
    <property type="entry name" value="Extradiol_dOase_DODA"/>
</dbReference>
<proteinExistence type="inferred from homology"/>
<dbReference type="SUPFAM" id="SSF53213">
    <property type="entry name" value="LigB-like"/>
    <property type="match status" value="1"/>
</dbReference>
<evidence type="ECO:0000313" key="8">
    <source>
        <dbReference type="Proteomes" id="UP000197097"/>
    </source>
</evidence>
<dbReference type="Pfam" id="PF02900">
    <property type="entry name" value="LigB"/>
    <property type="match status" value="1"/>
</dbReference>
<keyword evidence="8" id="KW-1185">Reference proteome</keyword>
<dbReference type="Gene3D" id="3.40.830.10">
    <property type="entry name" value="LigB-like"/>
    <property type="match status" value="1"/>
</dbReference>
<evidence type="ECO:0000256" key="1">
    <source>
        <dbReference type="ARBA" id="ARBA00001947"/>
    </source>
</evidence>
<dbReference type="GO" id="GO:0016702">
    <property type="term" value="F:oxidoreductase activity, acting on single donors with incorporation of molecular oxygen, incorporation of two atoms of oxygen"/>
    <property type="evidence" value="ECO:0007669"/>
    <property type="project" value="UniProtKB-ARBA"/>
</dbReference>
<dbReference type="GO" id="GO:0008270">
    <property type="term" value="F:zinc ion binding"/>
    <property type="evidence" value="ECO:0007669"/>
    <property type="project" value="InterPro"/>
</dbReference>
<keyword evidence="3" id="KW-0479">Metal-binding</keyword>
<dbReference type="InterPro" id="IPR004183">
    <property type="entry name" value="Xdiol_dOase_suB"/>
</dbReference>
<organism evidence="7 8">
    <name type="scientific">Sphingopyxis witflariensis</name>
    <dbReference type="NCBI Taxonomy" id="173675"/>
    <lineage>
        <taxon>Bacteria</taxon>
        <taxon>Pseudomonadati</taxon>
        <taxon>Pseudomonadota</taxon>
        <taxon>Alphaproteobacteria</taxon>
        <taxon>Sphingomonadales</taxon>
        <taxon>Sphingomonadaceae</taxon>
        <taxon>Sphingopyxis</taxon>
    </lineage>
</organism>
<dbReference type="CDD" id="cd07363">
    <property type="entry name" value="45_DOPA_Dioxygenase"/>
    <property type="match status" value="1"/>
</dbReference>
<comment type="caution">
    <text evidence="7">The sequence shown here is derived from an EMBL/GenBank/DDBJ whole genome shotgun (WGS) entry which is preliminary data.</text>
</comment>
<gene>
    <name evidence="7" type="ORF">CDQ91_08290</name>
</gene>
<keyword evidence="7" id="KW-0223">Dioxygenase</keyword>
<evidence type="ECO:0000256" key="2">
    <source>
        <dbReference type="ARBA" id="ARBA00007581"/>
    </source>
</evidence>
<dbReference type="PIRSF" id="PIRSF006157">
    <property type="entry name" value="Doxgns_DODA"/>
    <property type="match status" value="1"/>
</dbReference>
<dbReference type="Proteomes" id="UP000197097">
    <property type="component" value="Unassembled WGS sequence"/>
</dbReference>
<evidence type="ECO:0000256" key="3">
    <source>
        <dbReference type="ARBA" id="ARBA00022723"/>
    </source>
</evidence>
<dbReference type="EMBL" id="NISJ01000003">
    <property type="protein sequence ID" value="OWQ98464.1"/>
    <property type="molecule type" value="Genomic_DNA"/>
</dbReference>
<dbReference type="AlphaFoldDB" id="A0A246JZ40"/>
<comment type="cofactor">
    <cofactor evidence="1">
        <name>Zn(2+)</name>
        <dbReference type="ChEBI" id="CHEBI:29105"/>
    </cofactor>
</comment>
<dbReference type="GO" id="GO:0008198">
    <property type="term" value="F:ferrous iron binding"/>
    <property type="evidence" value="ECO:0007669"/>
    <property type="project" value="InterPro"/>
</dbReference>
<name>A0A246JZ40_9SPHN</name>
<evidence type="ECO:0000256" key="5">
    <source>
        <dbReference type="ARBA" id="ARBA00023002"/>
    </source>
</evidence>
<protein>
    <submittedName>
        <fullName evidence="7">Dioxygenase</fullName>
    </submittedName>
</protein>